<evidence type="ECO:0000313" key="2">
    <source>
        <dbReference type="Proteomes" id="UP000234681"/>
    </source>
</evidence>
<dbReference type="EMBL" id="CH474006">
    <property type="protein sequence ID" value="EDL87357.1"/>
    <property type="molecule type" value="Genomic_DNA"/>
</dbReference>
<organism evidence="1 2">
    <name type="scientific">Rattus norvegicus</name>
    <name type="common">Rat</name>
    <dbReference type="NCBI Taxonomy" id="10116"/>
    <lineage>
        <taxon>Eukaryota</taxon>
        <taxon>Metazoa</taxon>
        <taxon>Chordata</taxon>
        <taxon>Craniata</taxon>
        <taxon>Vertebrata</taxon>
        <taxon>Euteleostomi</taxon>
        <taxon>Mammalia</taxon>
        <taxon>Eutheria</taxon>
        <taxon>Euarchontoglires</taxon>
        <taxon>Glires</taxon>
        <taxon>Rodentia</taxon>
        <taxon>Myomorpha</taxon>
        <taxon>Muroidea</taxon>
        <taxon>Muridae</taxon>
        <taxon>Murinae</taxon>
        <taxon>Rattus</taxon>
    </lineage>
</organism>
<proteinExistence type="predicted"/>
<name>A6JY79_RAT</name>
<reference evidence="2" key="1">
    <citation type="submission" date="2005-09" db="EMBL/GenBank/DDBJ databases">
        <authorList>
            <person name="Mural R.J."/>
            <person name="Li P.W."/>
            <person name="Adams M.D."/>
            <person name="Amanatides P.G."/>
            <person name="Baden-Tillson H."/>
            <person name="Barnstead M."/>
            <person name="Chin S.H."/>
            <person name="Dew I."/>
            <person name="Evans C.A."/>
            <person name="Ferriera S."/>
            <person name="Flanigan M."/>
            <person name="Fosler C."/>
            <person name="Glodek A."/>
            <person name="Gu Z."/>
            <person name="Holt R.A."/>
            <person name="Jennings D."/>
            <person name="Kraft C.L."/>
            <person name="Lu F."/>
            <person name="Nguyen T."/>
            <person name="Nusskern D.R."/>
            <person name="Pfannkoch C.M."/>
            <person name="Sitter C."/>
            <person name="Sutton G.G."/>
            <person name="Venter J.C."/>
            <person name="Wang Z."/>
            <person name="Woodage T."/>
            <person name="Zheng X.H."/>
            <person name="Zhong F."/>
        </authorList>
    </citation>
    <scope>NUCLEOTIDE SEQUENCE [LARGE SCALE GENOMIC DNA]</scope>
    <source>
        <strain>BN</strain>
        <strain evidence="2">Sprague-Dawley</strain>
    </source>
</reference>
<dbReference type="Proteomes" id="UP000234681">
    <property type="component" value="Chromosome 19"/>
</dbReference>
<protein>
    <submittedName>
        <fullName evidence="1">RCG39140</fullName>
    </submittedName>
</protein>
<accession>A6JY79</accession>
<dbReference type="PROSITE" id="PS51257">
    <property type="entry name" value="PROKAR_LIPOPROTEIN"/>
    <property type="match status" value="1"/>
</dbReference>
<evidence type="ECO:0000313" key="1">
    <source>
        <dbReference type="EMBL" id="EDL87357.1"/>
    </source>
</evidence>
<dbReference type="AlphaFoldDB" id="A6JY79"/>
<gene>
    <name evidence="1" type="ORF">rCG_39140</name>
</gene>
<sequence length="33" mass="3843">MCPPNRKVGYYAHVWYTSTIYSCGFENLNLVCL</sequence>